<feature type="modified residue" description="Phosphoserine" evidence="17">
    <location>
        <position position="85"/>
    </location>
</feature>
<dbReference type="GO" id="GO:0051287">
    <property type="term" value="F:NAD binding"/>
    <property type="evidence" value="ECO:0007669"/>
    <property type="project" value="InterPro"/>
</dbReference>
<feature type="domain" description="Isopropylmalate dehydrogenase-like" evidence="18">
    <location>
        <begin position="4"/>
        <end position="375"/>
    </location>
</feature>
<feature type="site" description="Critical for catalysis" evidence="16">
    <location>
        <position position="200"/>
    </location>
</feature>
<comment type="cofactor">
    <cofactor evidence="15">
        <name>Mg(2+)</name>
        <dbReference type="ChEBI" id="CHEBI:18420"/>
    </cofactor>
    <cofactor evidence="15">
        <name>Mn(2+)</name>
        <dbReference type="ChEBI" id="CHEBI:29035"/>
    </cofactor>
    <text evidence="15">Binds 1 Mg(2+) or Mn(2+) ion per subunit.</text>
</comment>
<evidence type="ECO:0000313" key="19">
    <source>
        <dbReference type="EMBL" id="GFH62459.1"/>
    </source>
</evidence>
<sequence length="379" mass="40775">MRKKIYWIEGDGIGAEIWRAARPVINAALALESGDTLEWIELPAGEKAQTETGSSLPESTLQALANATLAMKGPLGTPVGTGIRSLNVALRQGLDLYACIRPVRYFDGLETPVKHPERVNMVIFRENTEDVYAGIEYAACSPESQKLIVFLREELGAKNLRDTAAVGIKPMTEHGSKRLIRRALRFALDTGQKSLTFVHKGNIMKFTEGAFRQWGYDVAAQEFAEDTCTEKNPRPGRLIIKDRIADAMFQEALLRPEQYHVLATPNLNGDYLSDALAAQVGGLGLAPGVNMSDTLAFFEATHGTAPTIAGQDKANPGSLILCGALLLEHLGIPAAAERIRKAVAKAIAAKNVTEDLAPQIAGAKIVGCAAFGDSIGENL</sequence>
<dbReference type="GO" id="GO:0006097">
    <property type="term" value="P:glyoxylate cycle"/>
    <property type="evidence" value="ECO:0007669"/>
    <property type="project" value="UniProtKB-KW"/>
</dbReference>
<keyword evidence="10" id="KW-0560">Oxidoreductase</keyword>
<evidence type="ECO:0000256" key="16">
    <source>
        <dbReference type="PIRSR" id="PIRSR604439-4"/>
    </source>
</evidence>
<evidence type="ECO:0000256" key="9">
    <source>
        <dbReference type="ARBA" id="ARBA00022857"/>
    </source>
</evidence>
<dbReference type="EC" id="1.1.1.42" evidence="4"/>
<keyword evidence="7" id="KW-0479">Metal-binding</keyword>
<evidence type="ECO:0000256" key="4">
    <source>
        <dbReference type="ARBA" id="ARBA00013013"/>
    </source>
</evidence>
<keyword evidence="6" id="KW-0816">Tricarboxylic acid cycle</keyword>
<dbReference type="PROSITE" id="PS00470">
    <property type="entry name" value="IDH_IMDH"/>
    <property type="match status" value="1"/>
</dbReference>
<reference evidence="19 20" key="1">
    <citation type="journal article" date="2020" name="ISME J.">
        <title>Parallel Reductive Genome Evolution in Desulfovibrio Ectosymbionts Independently Acquired by Trichonympha Protists in the Termite Gut.</title>
        <authorList>
            <person name="Takeuchi M."/>
            <person name="Kuwahara H."/>
            <person name="Murakami T."/>
            <person name="Takahashi K."/>
            <person name="Kajitani R."/>
            <person name="Toyoda A."/>
            <person name="Itoh T."/>
            <person name="Ohkuma M."/>
            <person name="Hongoh Y."/>
        </authorList>
    </citation>
    <scope>NUCLEOTIDE SEQUENCE [LARGE SCALE GENOMIC DNA]</scope>
    <source>
        <strain evidence="19">ZnDsv-02</strain>
    </source>
</reference>
<comment type="subunit">
    <text evidence="3">Homodimer.</text>
</comment>
<feature type="site" description="Critical for catalysis" evidence="16">
    <location>
        <position position="132"/>
    </location>
</feature>
<organism evidence="19 20">
    <name type="scientific">Candidatus Desulfovibrio kirbyi</name>
    <dbReference type="NCBI Taxonomy" id="2696086"/>
    <lineage>
        <taxon>Bacteria</taxon>
        <taxon>Pseudomonadati</taxon>
        <taxon>Thermodesulfobacteriota</taxon>
        <taxon>Desulfovibrionia</taxon>
        <taxon>Desulfovibrionales</taxon>
        <taxon>Desulfovibrionaceae</taxon>
        <taxon>Desulfovibrio</taxon>
    </lineage>
</organism>
<feature type="binding site" evidence="13">
    <location>
        <position position="101"/>
    </location>
    <ligand>
        <name>D-threo-isocitrate</name>
        <dbReference type="ChEBI" id="CHEBI:15562"/>
    </ligand>
</feature>
<evidence type="ECO:0000259" key="18">
    <source>
        <dbReference type="SMART" id="SM01329"/>
    </source>
</evidence>
<dbReference type="SUPFAM" id="SSF53659">
    <property type="entry name" value="Isocitrate/Isopropylmalate dehydrogenase-like"/>
    <property type="match status" value="1"/>
</dbReference>
<feature type="binding site" evidence="15">
    <location>
        <position position="270"/>
    </location>
    <ligand>
        <name>Mg(2+)</name>
        <dbReference type="ChEBI" id="CHEBI:18420"/>
    </ligand>
</feature>
<dbReference type="Pfam" id="PF00180">
    <property type="entry name" value="Iso_dh"/>
    <property type="match status" value="1"/>
</dbReference>
<dbReference type="GO" id="GO:0004450">
    <property type="term" value="F:isocitrate dehydrogenase (NADP+) activity"/>
    <property type="evidence" value="ECO:0007669"/>
    <property type="project" value="UniProtKB-EC"/>
</dbReference>
<evidence type="ECO:0000256" key="14">
    <source>
        <dbReference type="PIRSR" id="PIRSR604439-2"/>
    </source>
</evidence>
<dbReference type="SMART" id="SM01329">
    <property type="entry name" value="Iso_dh"/>
    <property type="match status" value="1"/>
</dbReference>
<keyword evidence="5" id="KW-0329">Glyoxylate bypass</keyword>
<evidence type="ECO:0000256" key="12">
    <source>
        <dbReference type="ARBA" id="ARBA00023554"/>
    </source>
</evidence>
<evidence type="ECO:0000256" key="13">
    <source>
        <dbReference type="PIRSR" id="PIRSR604439-1"/>
    </source>
</evidence>
<proteinExistence type="inferred from homology"/>
<evidence type="ECO:0000256" key="1">
    <source>
        <dbReference type="ARBA" id="ARBA00001936"/>
    </source>
</evidence>
<name>A0A6L2R4K2_9BACT</name>
<evidence type="ECO:0000256" key="11">
    <source>
        <dbReference type="ARBA" id="ARBA00023211"/>
    </source>
</evidence>
<dbReference type="PANTHER" id="PTHR43504">
    <property type="entry name" value="ISOCITRATE DEHYDROGENASE [NADP]"/>
    <property type="match status" value="1"/>
</dbReference>
<dbReference type="EMBL" id="BLLL01000002">
    <property type="protein sequence ID" value="GFH62459.1"/>
    <property type="molecule type" value="Genomic_DNA"/>
</dbReference>
<dbReference type="GO" id="GO:0006099">
    <property type="term" value="P:tricarboxylic acid cycle"/>
    <property type="evidence" value="ECO:0007669"/>
    <property type="project" value="UniProtKB-KW"/>
</dbReference>
<evidence type="ECO:0000256" key="5">
    <source>
        <dbReference type="ARBA" id="ARBA00022435"/>
    </source>
</evidence>
<keyword evidence="8 15" id="KW-0460">Magnesium</keyword>
<dbReference type="Proteomes" id="UP000505077">
    <property type="component" value="Unassembled WGS sequence"/>
</dbReference>
<dbReference type="AlphaFoldDB" id="A0A6L2R4K2"/>
<evidence type="ECO:0000256" key="2">
    <source>
        <dbReference type="ARBA" id="ARBA00007769"/>
    </source>
</evidence>
<dbReference type="NCBIfam" id="NF005425">
    <property type="entry name" value="PRK07006.1"/>
    <property type="match status" value="1"/>
</dbReference>
<dbReference type="InterPro" id="IPR004439">
    <property type="entry name" value="Isocitrate_DH_NADP_dimer_prok"/>
</dbReference>
<dbReference type="Gene3D" id="3.40.718.10">
    <property type="entry name" value="Isopropylmalate Dehydrogenase"/>
    <property type="match status" value="1"/>
</dbReference>
<comment type="catalytic activity">
    <reaction evidence="12">
        <text>D-threo-isocitrate + NADP(+) = 2-oxoglutarate + CO2 + NADPH</text>
        <dbReference type="Rhea" id="RHEA:19629"/>
        <dbReference type="ChEBI" id="CHEBI:15562"/>
        <dbReference type="ChEBI" id="CHEBI:16526"/>
        <dbReference type="ChEBI" id="CHEBI:16810"/>
        <dbReference type="ChEBI" id="CHEBI:57783"/>
        <dbReference type="ChEBI" id="CHEBI:58349"/>
        <dbReference type="EC" id="1.1.1.42"/>
    </reaction>
</comment>
<dbReference type="InterPro" id="IPR024084">
    <property type="entry name" value="IsoPropMal-DH-like_dom"/>
</dbReference>
<evidence type="ECO:0000313" key="20">
    <source>
        <dbReference type="Proteomes" id="UP000505077"/>
    </source>
</evidence>
<keyword evidence="11 15" id="KW-0464">Manganese</keyword>
<evidence type="ECO:0000256" key="8">
    <source>
        <dbReference type="ARBA" id="ARBA00022842"/>
    </source>
</evidence>
<comment type="similarity">
    <text evidence="2">Belongs to the isocitrate and isopropylmalate dehydrogenases family.</text>
</comment>
<feature type="modified residue" description="N6-succinyllysine" evidence="17">
    <location>
        <position position="72"/>
    </location>
</feature>
<evidence type="ECO:0000256" key="15">
    <source>
        <dbReference type="PIRSR" id="PIRSR604439-3"/>
    </source>
</evidence>
<dbReference type="PANTHER" id="PTHR43504:SF1">
    <property type="entry name" value="ISOCITRATE DEHYDROGENASE [NADP]"/>
    <property type="match status" value="1"/>
</dbReference>
<feature type="binding site" evidence="13">
    <location>
        <position position="125"/>
    </location>
    <ligand>
        <name>D-threo-isocitrate</name>
        <dbReference type="ChEBI" id="CHEBI:15562"/>
    </ligand>
</feature>
<feature type="binding site" evidence="13">
    <location>
        <position position="87"/>
    </location>
    <ligand>
        <name>D-threo-isocitrate</name>
        <dbReference type="ChEBI" id="CHEBI:15562"/>
    </ligand>
</feature>
<dbReference type="InterPro" id="IPR019818">
    <property type="entry name" value="IsoCit/isopropylmalate_DH_CS"/>
</dbReference>
<dbReference type="GO" id="GO:0000287">
    <property type="term" value="F:magnesium ion binding"/>
    <property type="evidence" value="ECO:0007669"/>
    <property type="project" value="InterPro"/>
</dbReference>
<protein>
    <recommendedName>
        <fullName evidence="4">isocitrate dehydrogenase (NADP(+))</fullName>
        <ecNumber evidence="4">1.1.1.42</ecNumber>
    </recommendedName>
</protein>
<evidence type="ECO:0000256" key="6">
    <source>
        <dbReference type="ARBA" id="ARBA00022532"/>
    </source>
</evidence>
<feature type="modified residue" description="N6-acetyllysine" evidence="17">
    <location>
        <position position="114"/>
    </location>
</feature>
<evidence type="ECO:0000256" key="17">
    <source>
        <dbReference type="PIRSR" id="PIRSR604439-5"/>
    </source>
</evidence>
<evidence type="ECO:0000256" key="10">
    <source>
        <dbReference type="ARBA" id="ARBA00023002"/>
    </source>
</evidence>
<evidence type="ECO:0000256" key="3">
    <source>
        <dbReference type="ARBA" id="ARBA00011738"/>
    </source>
</evidence>
<feature type="binding site" evidence="14">
    <location>
        <position position="315"/>
    </location>
    <ligand>
        <name>NADP(+)</name>
        <dbReference type="ChEBI" id="CHEBI:58349"/>
    </ligand>
</feature>
<feature type="binding site" evidence="13">
    <location>
        <position position="91"/>
    </location>
    <ligand>
        <name>D-threo-isocitrate</name>
        <dbReference type="ChEBI" id="CHEBI:15562"/>
    </ligand>
</feature>
<evidence type="ECO:0000256" key="7">
    <source>
        <dbReference type="ARBA" id="ARBA00022723"/>
    </source>
</evidence>
<comment type="cofactor">
    <cofactor evidence="1">
        <name>Mn(2+)</name>
        <dbReference type="ChEBI" id="CHEBI:29035"/>
    </cofactor>
</comment>
<keyword evidence="9 14" id="KW-0521">NADP</keyword>
<gene>
    <name evidence="19" type="primary">icd</name>
    <name evidence="19" type="ORF">ZNDK_0230</name>
</gene>
<accession>A0A6L2R4K2</accession>
<comment type="caution">
    <text evidence="19">The sequence shown here is derived from an EMBL/GenBank/DDBJ whole genome shotgun (WGS) entry which is preliminary data.</text>
</comment>
<feature type="binding site" evidence="13">
    <location>
        <position position="85"/>
    </location>
    <ligand>
        <name>D-threo-isocitrate</name>
        <dbReference type="ChEBI" id="CHEBI:15562"/>
    </ligand>
</feature>